<keyword evidence="1" id="KW-0472">Membrane</keyword>
<name>A0A7C9HE94_9BACT</name>
<dbReference type="EMBL" id="VVIQ01000002">
    <property type="protein sequence ID" value="MUL27244.1"/>
    <property type="molecule type" value="Genomic_DNA"/>
</dbReference>
<dbReference type="RefSeq" id="WP_008822863.1">
    <property type="nucleotide sequence ID" value="NZ_VVIQ01000002.1"/>
</dbReference>
<sequence length="195" mass="22686">MKKGTWRKQHKWLGIGLSFFMLMFCVSGILLNHRSLIKEVNVSRKYLPSRYEFRNWNGGLLRGTLDIGKDLMVDSMRNVDSCRQLLLYGNGGIWLTDSKDFNEGLPEGADYRQIKNVIRLDNGRIFAVSPFGLYRYGVHNKWHEVNMSLEDEEKFTDIASHGDTLVVLSRSFVYTSLPPYTQIQSSNPWRDNWRS</sequence>
<evidence type="ECO:0000313" key="2">
    <source>
        <dbReference type="EMBL" id="MUL27244.1"/>
    </source>
</evidence>
<feature type="transmembrane region" description="Helical" evidence="1">
    <location>
        <begin position="12"/>
        <end position="31"/>
    </location>
</feature>
<keyword evidence="1" id="KW-1133">Transmembrane helix</keyword>
<evidence type="ECO:0000313" key="3">
    <source>
        <dbReference type="Proteomes" id="UP000482295"/>
    </source>
</evidence>
<dbReference type="AlphaFoldDB" id="A0A7C9HE94"/>
<comment type="caution">
    <text evidence="2">The sequence shown here is derived from an EMBL/GenBank/DDBJ whole genome shotgun (WGS) entry which is preliminary data.</text>
</comment>
<dbReference type="GeneID" id="66730593"/>
<gene>
    <name evidence="2" type="ORF">F0475_02680</name>
</gene>
<keyword evidence="3" id="KW-1185">Reference proteome</keyword>
<reference evidence="2 3" key="1">
    <citation type="submission" date="2019-09" db="EMBL/GenBank/DDBJ databases">
        <title>Prevotella A2879 sp. nov., isolated from an abscess of a patient.</title>
        <authorList>
            <person name="Buhl M."/>
            <person name="Oberhettinger P."/>
        </authorList>
    </citation>
    <scope>NUCLEOTIDE SEQUENCE [LARGE SCALE GENOMIC DNA]</scope>
    <source>
        <strain evidence="2 3">A2879</strain>
    </source>
</reference>
<accession>A0A7C9HE94</accession>
<organism evidence="2 3">
    <name type="scientific">Prevotella vespertina</name>
    <dbReference type="NCBI Taxonomy" id="2608404"/>
    <lineage>
        <taxon>Bacteria</taxon>
        <taxon>Pseudomonadati</taxon>
        <taxon>Bacteroidota</taxon>
        <taxon>Bacteroidia</taxon>
        <taxon>Bacteroidales</taxon>
        <taxon>Prevotellaceae</taxon>
        <taxon>Prevotella</taxon>
    </lineage>
</organism>
<proteinExistence type="predicted"/>
<dbReference type="Proteomes" id="UP000482295">
    <property type="component" value="Unassembled WGS sequence"/>
</dbReference>
<protein>
    <submittedName>
        <fullName evidence="2">Peptidase</fullName>
    </submittedName>
</protein>
<keyword evidence="1" id="KW-0812">Transmembrane</keyword>
<evidence type="ECO:0000256" key="1">
    <source>
        <dbReference type="SAM" id="Phobius"/>
    </source>
</evidence>